<protein>
    <submittedName>
        <fullName evidence="3">Hotdog fold thioesterase</fullName>
    </submittedName>
</protein>
<dbReference type="InterPro" id="IPR029069">
    <property type="entry name" value="HotDog_dom_sf"/>
</dbReference>
<dbReference type="PANTHER" id="PTHR42856">
    <property type="entry name" value="ACYL-COENZYME A THIOESTERASE PAAI"/>
    <property type="match status" value="1"/>
</dbReference>
<reference evidence="3 4" key="1">
    <citation type="submission" date="2020-03" db="EMBL/GenBank/DDBJ databases">
        <authorList>
            <person name="Sun Q."/>
        </authorList>
    </citation>
    <scope>NUCLEOTIDE SEQUENCE [LARGE SCALE GENOMIC DNA]</scope>
    <source>
        <strain evidence="3 4">KACC 21451</strain>
    </source>
</reference>
<dbReference type="CDD" id="cd03443">
    <property type="entry name" value="PaaI_thioesterase"/>
    <property type="match status" value="1"/>
</dbReference>
<dbReference type="Gene3D" id="3.10.129.10">
    <property type="entry name" value="Hotdog Thioesterase"/>
    <property type="match status" value="1"/>
</dbReference>
<comment type="caution">
    <text evidence="3">The sequence shown here is derived from an EMBL/GenBank/DDBJ whole genome shotgun (WGS) entry which is preliminary data.</text>
</comment>
<dbReference type="AlphaFoldDB" id="A0A846TF18"/>
<dbReference type="Pfam" id="PF03061">
    <property type="entry name" value="4HBT"/>
    <property type="match status" value="1"/>
</dbReference>
<dbReference type="InterPro" id="IPR003736">
    <property type="entry name" value="PAAI_dom"/>
</dbReference>
<sequence>MKKKIDENQIHEKHYEQIYHLVKNDPYAQSLGIELTKFEAGLAEAQIEVQDHMLNAHGTVHGAVLYALADHVFSVACNAYGKTSVGLSTTIQFIEAANSGDRIVARAIEVRRNFRTGFYRIEIFHEQSLIATMEAVSYRKDHYFIELNEQDTYTAKK</sequence>
<evidence type="ECO:0000256" key="1">
    <source>
        <dbReference type="ARBA" id="ARBA00022801"/>
    </source>
</evidence>
<dbReference type="SUPFAM" id="SSF54637">
    <property type="entry name" value="Thioesterase/thiol ester dehydrase-isomerase"/>
    <property type="match status" value="1"/>
</dbReference>
<dbReference type="EMBL" id="JAAVUM010000001">
    <property type="protein sequence ID" value="NKE03932.1"/>
    <property type="molecule type" value="Genomic_DNA"/>
</dbReference>
<gene>
    <name evidence="3" type="ORF">GWK17_00340</name>
</gene>
<feature type="domain" description="Thioesterase" evidence="2">
    <location>
        <begin position="57"/>
        <end position="128"/>
    </location>
</feature>
<organism evidence="3 4">
    <name type="scientific">Mesobacillus selenatarsenatis</name>
    <dbReference type="NCBI Taxonomy" id="388741"/>
    <lineage>
        <taxon>Bacteria</taxon>
        <taxon>Bacillati</taxon>
        <taxon>Bacillota</taxon>
        <taxon>Bacilli</taxon>
        <taxon>Bacillales</taxon>
        <taxon>Bacillaceae</taxon>
        <taxon>Mesobacillus</taxon>
    </lineage>
</organism>
<dbReference type="PANTHER" id="PTHR42856:SF1">
    <property type="entry name" value="ACYL-COENZYME A THIOESTERASE PAAI"/>
    <property type="match status" value="1"/>
</dbReference>
<name>A0A846TF18_9BACI</name>
<keyword evidence="1" id="KW-0378">Hydrolase</keyword>
<accession>A0A846TF18</accession>
<evidence type="ECO:0000313" key="4">
    <source>
        <dbReference type="Proteomes" id="UP000587942"/>
    </source>
</evidence>
<proteinExistence type="predicted"/>
<dbReference type="InterPro" id="IPR052723">
    <property type="entry name" value="Acyl-CoA_thioesterase_PaaI"/>
</dbReference>
<evidence type="ECO:0000313" key="3">
    <source>
        <dbReference type="EMBL" id="NKE03932.1"/>
    </source>
</evidence>
<dbReference type="GO" id="GO:0016289">
    <property type="term" value="F:acyl-CoA hydrolase activity"/>
    <property type="evidence" value="ECO:0007669"/>
    <property type="project" value="TreeGrafter"/>
</dbReference>
<dbReference type="NCBIfam" id="TIGR00369">
    <property type="entry name" value="unchar_dom_1"/>
    <property type="match status" value="1"/>
</dbReference>
<dbReference type="Proteomes" id="UP000587942">
    <property type="component" value="Unassembled WGS sequence"/>
</dbReference>
<dbReference type="RefSeq" id="WP_167830468.1">
    <property type="nucleotide sequence ID" value="NZ_JAAVUM010000001.1"/>
</dbReference>
<evidence type="ECO:0000259" key="2">
    <source>
        <dbReference type="Pfam" id="PF03061"/>
    </source>
</evidence>
<dbReference type="InterPro" id="IPR006683">
    <property type="entry name" value="Thioestr_dom"/>
</dbReference>